<dbReference type="EMBL" id="BBLT01000004">
    <property type="protein sequence ID" value="GAL85102.1"/>
    <property type="molecule type" value="Genomic_DNA"/>
</dbReference>
<protein>
    <recommendedName>
        <fullName evidence="3">Bacteroidetes-specific membrane protein</fullName>
    </recommendedName>
</protein>
<dbReference type="RefSeq" id="WP_052430109.1">
    <property type="nucleotide sequence ID" value="NZ_BBLT01000004.1"/>
</dbReference>
<name>A0A098LF59_9BACT</name>
<keyword evidence="2" id="KW-1185">Reference proteome</keyword>
<organism evidence="1 2">
    <name type="scientific">Sporocytophaga myxococcoides</name>
    <dbReference type="NCBI Taxonomy" id="153721"/>
    <lineage>
        <taxon>Bacteria</taxon>
        <taxon>Pseudomonadati</taxon>
        <taxon>Bacteroidota</taxon>
        <taxon>Cytophagia</taxon>
        <taxon>Cytophagales</taxon>
        <taxon>Cytophagaceae</taxon>
        <taxon>Sporocytophaga</taxon>
    </lineage>
</organism>
<reference evidence="1 2" key="1">
    <citation type="submission" date="2014-09" db="EMBL/GenBank/DDBJ databases">
        <title>Sporocytophaga myxococcoides PG-01 genome sequencing.</title>
        <authorList>
            <person name="Liu L."/>
            <person name="Gao P.J."/>
            <person name="Chen G.J."/>
            <person name="Wang L.S."/>
        </authorList>
    </citation>
    <scope>NUCLEOTIDE SEQUENCE [LARGE SCALE GENOMIC DNA]</scope>
    <source>
        <strain evidence="1 2">PG-01</strain>
    </source>
</reference>
<dbReference type="OrthoDB" id="1186563at2"/>
<sequence length="353" mass="40092">MSIAHIFLSSKFSTLNFKLFAFRFMLLALSLSNYVYAQDPQFSQYYAAPLYLNPAFAGATHESRAMFNNRYQWVNLPKPFITYAASLDHNFEKFRSGVGLMAMLDKAGEGALKSASINGMYSFRVNLSSKLVFRPGIQFGYVSRSIDYYNLTFGSQLDGVSGIPYNVAGKSSSVNYFDFGAGFLFYNNKFWMGMASSHINQPDQSLNTGGNKLPIKTTVHGGVKFFLKEGVHKKKYGEQKERSISPTFVYKHQEDFDQLDLGLYVCYEPVVTGLWYRGIPFKRYNQENFNHDAVVVMVGVRTDRWGIGYSYDLTISSLTATKTAGAHEFSLSYVFKTRKIIRRKDMVIPCPKF</sequence>
<evidence type="ECO:0008006" key="3">
    <source>
        <dbReference type="Google" id="ProtNLM"/>
    </source>
</evidence>
<dbReference type="NCBIfam" id="TIGR03519">
    <property type="entry name" value="T9SS_PorP_fam"/>
    <property type="match status" value="1"/>
</dbReference>
<dbReference type="eggNOG" id="COG4772">
    <property type="taxonomic scope" value="Bacteria"/>
</dbReference>
<dbReference type="STRING" id="153721.MYP_2330"/>
<evidence type="ECO:0000313" key="2">
    <source>
        <dbReference type="Proteomes" id="UP000030185"/>
    </source>
</evidence>
<gene>
    <name evidence="1" type="ORF">MYP_2330</name>
</gene>
<accession>A0A098LF59</accession>
<comment type="caution">
    <text evidence="1">The sequence shown here is derived from an EMBL/GenBank/DDBJ whole genome shotgun (WGS) entry which is preliminary data.</text>
</comment>
<dbReference type="Proteomes" id="UP000030185">
    <property type="component" value="Unassembled WGS sequence"/>
</dbReference>
<dbReference type="AlphaFoldDB" id="A0A098LF59"/>
<dbReference type="Pfam" id="PF11751">
    <property type="entry name" value="PorP_SprF"/>
    <property type="match status" value="1"/>
</dbReference>
<evidence type="ECO:0000313" key="1">
    <source>
        <dbReference type="EMBL" id="GAL85102.1"/>
    </source>
</evidence>
<dbReference type="InterPro" id="IPR019861">
    <property type="entry name" value="PorP/SprF_Bacteroidetes"/>
</dbReference>
<proteinExistence type="predicted"/>